<reference evidence="4" key="1">
    <citation type="submission" date="2017-06" db="EMBL/GenBank/DDBJ databases">
        <title>Genome analysis of Fimbriiglobus ruber SP5, the first member of the order Planctomycetales with confirmed chitinolytic capability.</title>
        <authorList>
            <person name="Ravin N.V."/>
            <person name="Rakitin A.L."/>
            <person name="Ivanova A.A."/>
            <person name="Beletsky A.V."/>
            <person name="Kulichevskaya I.S."/>
            <person name="Mardanov A.V."/>
            <person name="Dedysh S.N."/>
        </authorList>
    </citation>
    <scope>NUCLEOTIDE SEQUENCE [LARGE SCALE GENOMIC DNA]</scope>
    <source>
        <strain evidence="4">SP5</strain>
    </source>
</reference>
<dbReference type="AlphaFoldDB" id="A0A225DVH2"/>
<keyword evidence="1" id="KW-1133">Transmembrane helix</keyword>
<proteinExistence type="predicted"/>
<keyword evidence="1" id="KW-0812">Transmembrane</keyword>
<evidence type="ECO:0000256" key="1">
    <source>
        <dbReference type="SAM" id="Phobius"/>
    </source>
</evidence>
<protein>
    <submittedName>
        <fullName evidence="3">Uncharacterized protein</fullName>
    </submittedName>
</protein>
<feature type="transmembrane region" description="Helical" evidence="1">
    <location>
        <begin position="75"/>
        <end position="92"/>
    </location>
</feature>
<evidence type="ECO:0000313" key="3">
    <source>
        <dbReference type="EMBL" id="OWK41636.1"/>
    </source>
</evidence>
<keyword evidence="1" id="KW-0472">Membrane</keyword>
<dbReference type="Proteomes" id="UP000214646">
    <property type="component" value="Unassembled WGS sequence"/>
</dbReference>
<organism evidence="3 4">
    <name type="scientific">Fimbriiglobus ruber</name>
    <dbReference type="NCBI Taxonomy" id="1908690"/>
    <lineage>
        <taxon>Bacteria</taxon>
        <taxon>Pseudomonadati</taxon>
        <taxon>Planctomycetota</taxon>
        <taxon>Planctomycetia</taxon>
        <taxon>Gemmatales</taxon>
        <taxon>Gemmataceae</taxon>
        <taxon>Fimbriiglobus</taxon>
    </lineage>
</organism>
<keyword evidence="4" id="KW-1185">Reference proteome</keyword>
<name>A0A225DVH2_9BACT</name>
<evidence type="ECO:0000313" key="4">
    <source>
        <dbReference type="Proteomes" id="UP000214646"/>
    </source>
</evidence>
<sequence>MLIVKGFTVTHTSTYTAGRRVLALSLLALALSLLAAAVAGAADGPPASAPAVVARTGYADGFVEFWTTAFKKQSGVVMGMLGLAVICIFIITRGKWLK</sequence>
<dbReference type="EMBL" id="NIDE01000005">
    <property type="protein sequence ID" value="OWK41636.1"/>
    <property type="molecule type" value="Genomic_DNA"/>
</dbReference>
<evidence type="ECO:0000256" key="2">
    <source>
        <dbReference type="SAM" id="SignalP"/>
    </source>
</evidence>
<comment type="caution">
    <text evidence="3">The sequence shown here is derived from an EMBL/GenBank/DDBJ whole genome shotgun (WGS) entry which is preliminary data.</text>
</comment>
<feature type="signal peptide" evidence="2">
    <location>
        <begin position="1"/>
        <end position="41"/>
    </location>
</feature>
<feature type="chain" id="PRO_5013075960" evidence="2">
    <location>
        <begin position="42"/>
        <end position="98"/>
    </location>
</feature>
<accession>A0A225DVH2</accession>
<keyword evidence="2" id="KW-0732">Signal</keyword>
<gene>
    <name evidence="3" type="ORF">FRUB_03714</name>
</gene>